<dbReference type="GO" id="GO:0046872">
    <property type="term" value="F:metal ion binding"/>
    <property type="evidence" value="ECO:0007669"/>
    <property type="project" value="UniProtKB-KW"/>
</dbReference>
<dbReference type="GO" id="GO:0005737">
    <property type="term" value="C:cytoplasm"/>
    <property type="evidence" value="ECO:0007669"/>
    <property type="project" value="TreeGrafter"/>
</dbReference>
<dbReference type="GO" id="GO:0002953">
    <property type="term" value="F:5'-deoxynucleotidase activity"/>
    <property type="evidence" value="ECO:0007669"/>
    <property type="project" value="InterPro"/>
</dbReference>
<dbReference type="Gene3D" id="1.10.3210.10">
    <property type="entry name" value="Hypothetical protein af1432"/>
    <property type="match status" value="1"/>
</dbReference>
<organism evidence="4">
    <name type="scientific">Caldilineaceae bacterium SB0664_bin_27</name>
    <dbReference type="NCBI Taxonomy" id="2605260"/>
    <lineage>
        <taxon>Bacteria</taxon>
        <taxon>Bacillati</taxon>
        <taxon>Chloroflexota</taxon>
        <taxon>Caldilineae</taxon>
        <taxon>Caldilineales</taxon>
        <taxon>Caldilineaceae</taxon>
    </lineage>
</organism>
<dbReference type="PANTHER" id="PTHR11845:SF13">
    <property type="entry name" value="5'-DEOXYNUCLEOTIDASE HDDC2"/>
    <property type="match status" value="1"/>
</dbReference>
<dbReference type="EMBL" id="VXRG01000007">
    <property type="protein sequence ID" value="MXY91974.1"/>
    <property type="molecule type" value="Genomic_DNA"/>
</dbReference>
<reference evidence="4" key="1">
    <citation type="submission" date="2019-09" db="EMBL/GenBank/DDBJ databases">
        <title>Characterisation of the sponge microbiome using genome-centric metagenomics.</title>
        <authorList>
            <person name="Engelberts J.P."/>
            <person name="Robbins S.J."/>
            <person name="De Goeij J.M."/>
            <person name="Aranda M."/>
            <person name="Bell S.C."/>
            <person name="Webster N.S."/>
        </authorList>
    </citation>
    <scope>NUCLEOTIDE SEQUENCE</scope>
    <source>
        <strain evidence="4">SB0664_bin_27</strain>
    </source>
</reference>
<proteinExistence type="predicted"/>
<evidence type="ECO:0000256" key="2">
    <source>
        <dbReference type="ARBA" id="ARBA00022801"/>
    </source>
</evidence>
<evidence type="ECO:0000313" key="4">
    <source>
        <dbReference type="EMBL" id="MXY91974.1"/>
    </source>
</evidence>
<evidence type="ECO:0000259" key="3">
    <source>
        <dbReference type="Pfam" id="PF13023"/>
    </source>
</evidence>
<keyword evidence="2" id="KW-0378">Hydrolase</keyword>
<accession>A0A6B0YLP5</accession>
<evidence type="ECO:0000256" key="1">
    <source>
        <dbReference type="ARBA" id="ARBA00022723"/>
    </source>
</evidence>
<feature type="domain" description="HD" evidence="3">
    <location>
        <begin position="16"/>
        <end position="170"/>
    </location>
</feature>
<dbReference type="SUPFAM" id="SSF109604">
    <property type="entry name" value="HD-domain/PDEase-like"/>
    <property type="match status" value="1"/>
</dbReference>
<dbReference type="PANTHER" id="PTHR11845">
    <property type="entry name" value="5'-DEOXYNUCLEOTIDASE HDDC2"/>
    <property type="match status" value="1"/>
</dbReference>
<protein>
    <submittedName>
        <fullName evidence="4">HD domain-containing protein</fullName>
    </submittedName>
</protein>
<dbReference type="InterPro" id="IPR006674">
    <property type="entry name" value="HD_domain"/>
</dbReference>
<keyword evidence="1" id="KW-0479">Metal-binding</keyword>
<sequence>MTNERLSRQLHFILEIDKLKGVLRRSLLLDSRRRENSAEHSWHLAMMTLVLAEHVDEPVDPLHTLKLVLVHDIVEIDAGDTYAYDPDAHTGKNEREQEAARRIFGLLPDDQAKELNGLWEEYEGQQTPESRFALALDRLMPLLHNYHSGGITWRENRVTSEQVVERMKPVASSSDALGEAAASVVKQAMASGLLPDTWSDP</sequence>
<comment type="caution">
    <text evidence="4">The sequence shown here is derived from an EMBL/GenBank/DDBJ whole genome shotgun (WGS) entry which is preliminary data.</text>
</comment>
<dbReference type="AlphaFoldDB" id="A0A6B0YLP5"/>
<dbReference type="InterPro" id="IPR039356">
    <property type="entry name" value="YfbR/HDDC2"/>
</dbReference>
<dbReference type="Pfam" id="PF13023">
    <property type="entry name" value="HD_3"/>
    <property type="match status" value="1"/>
</dbReference>
<gene>
    <name evidence="4" type="ORF">F4Y42_00825</name>
</gene>
<name>A0A6B0YLP5_9CHLR</name>